<sequence>MSSLEHNPLQTMPKECPLCTKNIIRQRLSFDFEFFMCENIHCSFPFGNTEFEEYLIGDRTLPIQTKKLKKRKATSPDSAKSKLLKMKAPKTTLGNSQPSVVFVDDQIDTSINNNYFMADMESLLSTDQSLSVASNCKETPKAAGATLSYSLEDIEQLLNSSTQFDFPELDTGLSNVLEELNYNLENPTIA</sequence>
<evidence type="ECO:0000313" key="3">
    <source>
        <dbReference type="Proteomes" id="UP001479436"/>
    </source>
</evidence>
<proteinExistence type="predicted"/>
<organism evidence="2 3">
    <name type="scientific">Basidiobolus ranarum</name>
    <dbReference type="NCBI Taxonomy" id="34480"/>
    <lineage>
        <taxon>Eukaryota</taxon>
        <taxon>Fungi</taxon>
        <taxon>Fungi incertae sedis</taxon>
        <taxon>Zoopagomycota</taxon>
        <taxon>Entomophthoromycotina</taxon>
        <taxon>Basidiobolomycetes</taxon>
        <taxon>Basidiobolales</taxon>
        <taxon>Basidiobolaceae</taxon>
        <taxon>Basidiobolus</taxon>
    </lineage>
</organism>
<comment type="caution">
    <text evidence="2">The sequence shown here is derived from an EMBL/GenBank/DDBJ whole genome shotgun (WGS) entry which is preliminary data.</text>
</comment>
<keyword evidence="3" id="KW-1185">Reference proteome</keyword>
<protein>
    <submittedName>
        <fullName evidence="2">Uncharacterized protein</fullName>
    </submittedName>
</protein>
<reference evidence="2 3" key="1">
    <citation type="submission" date="2023-04" db="EMBL/GenBank/DDBJ databases">
        <title>Genome of Basidiobolus ranarum AG-B5.</title>
        <authorList>
            <person name="Stajich J.E."/>
            <person name="Carter-House D."/>
            <person name="Gryganskyi A."/>
        </authorList>
    </citation>
    <scope>NUCLEOTIDE SEQUENCE [LARGE SCALE GENOMIC DNA]</scope>
    <source>
        <strain evidence="2 3">AG-B5</strain>
    </source>
</reference>
<evidence type="ECO:0000313" key="2">
    <source>
        <dbReference type="EMBL" id="KAK9764970.1"/>
    </source>
</evidence>
<dbReference type="Proteomes" id="UP001479436">
    <property type="component" value="Unassembled WGS sequence"/>
</dbReference>
<dbReference type="EMBL" id="JASJQH010000334">
    <property type="protein sequence ID" value="KAK9764970.1"/>
    <property type="molecule type" value="Genomic_DNA"/>
</dbReference>
<gene>
    <name evidence="2" type="ORF">K7432_007065</name>
</gene>
<name>A0ABR2WTV5_9FUNG</name>
<accession>A0ABR2WTV5</accession>
<feature type="region of interest" description="Disordered" evidence="1">
    <location>
        <begin position="69"/>
        <end position="94"/>
    </location>
</feature>
<evidence type="ECO:0000256" key="1">
    <source>
        <dbReference type="SAM" id="MobiDB-lite"/>
    </source>
</evidence>